<dbReference type="Gene3D" id="3.40.50.1820">
    <property type="entry name" value="alpha/beta hydrolase"/>
    <property type="match status" value="1"/>
</dbReference>
<feature type="domain" description="AB hydrolase-1" evidence="1">
    <location>
        <begin position="12"/>
        <end position="233"/>
    </location>
</feature>
<dbReference type="AlphaFoldDB" id="A0A1E5C989"/>
<evidence type="ECO:0000313" key="2">
    <source>
        <dbReference type="EMBL" id="OEE62081.1"/>
    </source>
</evidence>
<dbReference type="Pfam" id="PF12697">
    <property type="entry name" value="Abhydrolase_6"/>
    <property type="match status" value="1"/>
</dbReference>
<dbReference type="PRINTS" id="PR00111">
    <property type="entry name" value="ABHYDROLASE"/>
</dbReference>
<sequence>MNCLRVGTGPTLVLVHGFLSGLAYWEKQISLFSSRFDVVAFDLPGYGGKADVIGLDSVDGFADYVLERLDEMGIDQFHLMGHSMGGMIAQEVALKAPERVIGLVLYATGPMGSLPGRFESIEESIVRAETQGTEQVAHDTVKTWFSDGEGDPDFAGGMALAERVQTQTYINGLRAMAGWRSLERLNEIEAKTLVLWPDSDRSYMWQQTESLWRGITGANLAVVPQAAHNIHLEKTQIFNLLVLDFLQSDKVKQRRLALNECI</sequence>
<accession>A0A1E5C989</accession>
<keyword evidence="3" id="KW-1185">Reference proteome</keyword>
<dbReference type="EMBL" id="AJWN02000041">
    <property type="protein sequence ID" value="OEE62081.1"/>
    <property type="molecule type" value="Genomic_DNA"/>
</dbReference>
<dbReference type="RefSeq" id="WP_016961475.1">
    <property type="nucleotide sequence ID" value="NZ_AJWN02000041.1"/>
</dbReference>
<keyword evidence="2" id="KW-0378">Hydrolase</keyword>
<protein>
    <submittedName>
        <fullName evidence="2">Alpha/beta hydrolase</fullName>
    </submittedName>
</protein>
<organism evidence="2 3">
    <name type="scientific">Enterovibrio norvegicus FF-454</name>
    <dbReference type="NCBI Taxonomy" id="1185651"/>
    <lineage>
        <taxon>Bacteria</taxon>
        <taxon>Pseudomonadati</taxon>
        <taxon>Pseudomonadota</taxon>
        <taxon>Gammaproteobacteria</taxon>
        <taxon>Vibrionales</taxon>
        <taxon>Vibrionaceae</taxon>
        <taxon>Enterovibrio</taxon>
    </lineage>
</organism>
<dbReference type="GO" id="GO:0016787">
    <property type="term" value="F:hydrolase activity"/>
    <property type="evidence" value="ECO:0007669"/>
    <property type="project" value="UniProtKB-KW"/>
</dbReference>
<gene>
    <name evidence="2" type="ORF">A1OK_07830</name>
</gene>
<dbReference type="InterPro" id="IPR029058">
    <property type="entry name" value="AB_hydrolase_fold"/>
</dbReference>
<evidence type="ECO:0000313" key="3">
    <source>
        <dbReference type="Proteomes" id="UP000095039"/>
    </source>
</evidence>
<name>A0A1E5C989_9GAMM</name>
<dbReference type="InterPro" id="IPR050266">
    <property type="entry name" value="AB_hydrolase_sf"/>
</dbReference>
<proteinExistence type="predicted"/>
<comment type="caution">
    <text evidence="2">The sequence shown here is derived from an EMBL/GenBank/DDBJ whole genome shotgun (WGS) entry which is preliminary data.</text>
</comment>
<dbReference type="Proteomes" id="UP000095039">
    <property type="component" value="Unassembled WGS sequence"/>
</dbReference>
<dbReference type="InterPro" id="IPR000073">
    <property type="entry name" value="AB_hydrolase_1"/>
</dbReference>
<dbReference type="PANTHER" id="PTHR43798">
    <property type="entry name" value="MONOACYLGLYCEROL LIPASE"/>
    <property type="match status" value="1"/>
</dbReference>
<evidence type="ECO:0000259" key="1">
    <source>
        <dbReference type="Pfam" id="PF12697"/>
    </source>
</evidence>
<reference evidence="2 3" key="1">
    <citation type="journal article" date="2012" name="Science">
        <title>Ecological populations of bacteria act as socially cohesive units of antibiotic production and resistance.</title>
        <authorList>
            <person name="Cordero O.X."/>
            <person name="Wildschutte H."/>
            <person name="Kirkup B."/>
            <person name="Proehl S."/>
            <person name="Ngo L."/>
            <person name="Hussain F."/>
            <person name="Le Roux F."/>
            <person name="Mincer T."/>
            <person name="Polz M.F."/>
        </authorList>
    </citation>
    <scope>NUCLEOTIDE SEQUENCE [LARGE SCALE GENOMIC DNA]</scope>
    <source>
        <strain evidence="2 3">FF-454</strain>
    </source>
</reference>
<dbReference type="SUPFAM" id="SSF53474">
    <property type="entry name" value="alpha/beta-Hydrolases"/>
    <property type="match status" value="1"/>
</dbReference>